<evidence type="ECO:0000256" key="7">
    <source>
        <dbReference type="ARBA" id="ARBA00023242"/>
    </source>
</evidence>
<reference evidence="9 10" key="1">
    <citation type="journal article" date="2021" name="Nat. Plants">
        <title>The Taxus genome provides insights into paclitaxel biosynthesis.</title>
        <authorList>
            <person name="Xiong X."/>
            <person name="Gou J."/>
            <person name="Liao Q."/>
            <person name="Li Y."/>
            <person name="Zhou Q."/>
            <person name="Bi G."/>
            <person name="Li C."/>
            <person name="Du R."/>
            <person name="Wang X."/>
            <person name="Sun T."/>
            <person name="Guo L."/>
            <person name="Liang H."/>
            <person name="Lu P."/>
            <person name="Wu Y."/>
            <person name="Zhang Z."/>
            <person name="Ro D.K."/>
            <person name="Shang Y."/>
            <person name="Huang S."/>
            <person name="Yan J."/>
        </authorList>
    </citation>
    <scope>NUCLEOTIDE SEQUENCE [LARGE SCALE GENOMIC DNA]</scope>
    <source>
        <strain evidence="9">Ta-2019</strain>
    </source>
</reference>
<keyword evidence="10" id="KW-1185">Reference proteome</keyword>
<dbReference type="SUPFAM" id="SSF74784">
    <property type="entry name" value="Translin"/>
    <property type="match status" value="1"/>
</dbReference>
<dbReference type="CDD" id="cd14819">
    <property type="entry name" value="Translin"/>
    <property type="match status" value="1"/>
</dbReference>
<evidence type="ECO:0000313" key="10">
    <source>
        <dbReference type="Proteomes" id="UP000824469"/>
    </source>
</evidence>
<dbReference type="GO" id="GO:0005737">
    <property type="term" value="C:cytoplasm"/>
    <property type="evidence" value="ECO:0007669"/>
    <property type="project" value="UniProtKB-SubCell"/>
</dbReference>
<evidence type="ECO:0000256" key="1">
    <source>
        <dbReference type="ARBA" id="ARBA00004123"/>
    </source>
</evidence>
<dbReference type="FunFam" id="1.20.58.190:FF:000001">
    <property type="entry name" value="Translin"/>
    <property type="match status" value="1"/>
</dbReference>
<evidence type="ECO:0000256" key="2">
    <source>
        <dbReference type="ARBA" id="ARBA00004496"/>
    </source>
</evidence>
<dbReference type="Gene3D" id="1.20.58.190">
    <property type="entry name" value="Translin, domain 1"/>
    <property type="match status" value="1"/>
</dbReference>
<organism evidence="9 10">
    <name type="scientific">Taxus chinensis</name>
    <name type="common">Chinese yew</name>
    <name type="synonym">Taxus wallichiana var. chinensis</name>
    <dbReference type="NCBI Taxonomy" id="29808"/>
    <lineage>
        <taxon>Eukaryota</taxon>
        <taxon>Viridiplantae</taxon>
        <taxon>Streptophyta</taxon>
        <taxon>Embryophyta</taxon>
        <taxon>Tracheophyta</taxon>
        <taxon>Spermatophyta</taxon>
        <taxon>Pinopsida</taxon>
        <taxon>Pinidae</taxon>
        <taxon>Conifers II</taxon>
        <taxon>Cupressales</taxon>
        <taxon>Taxaceae</taxon>
        <taxon>Taxus</taxon>
    </lineage>
</organism>
<dbReference type="AlphaFoldDB" id="A0AA38GTM9"/>
<keyword evidence="6" id="KW-0238">DNA-binding</keyword>
<comment type="subcellular location">
    <subcellularLocation>
        <location evidence="2">Cytoplasm</location>
    </subcellularLocation>
    <subcellularLocation>
        <location evidence="1">Nucleus</location>
    </subcellularLocation>
</comment>
<feature type="compositionally biased region" description="Polar residues" evidence="8">
    <location>
        <begin position="31"/>
        <end position="45"/>
    </location>
</feature>
<gene>
    <name evidence="9" type="ORF">KI387_007773</name>
</gene>
<sequence>MASYKMDRLQSPSQEASTSHRESPTPMPKVHTQSAPSPLESTTLVYSKKGKAEKVEKEEEVIEEESKQLPSPKQIEIVPRGEAFEAYVLDEFRDLRIQFFKEDSVSRNTVQDIKVEFKALIKEKLFKSDIITREKRKEVYALQTVVIEANKGFSTKCRLLERHGARKTLFTSASLADREKMERQFEEFRQQLEESGSVRERLRGIVADLESVTRLLQANLLQVHYAAHSHDILKKANVHIGKLKELYGLLAEVIKGCPGQYYRYHDHWRNQTYNVVFLIVFMHWLETGNLLSYAETQNLLGLNSEEFGIDIEDYLIGLCNMSNELPRYVVNQVTMGDYECPGKVSRFLSDLYAAFRILNLRNDLLRKRFDGMKYDLRKVEEVLYDVKIRRLDSSESTMETNPDTS</sequence>
<evidence type="ECO:0000313" key="9">
    <source>
        <dbReference type="EMBL" id="KAH9327595.1"/>
    </source>
</evidence>
<evidence type="ECO:0008006" key="11">
    <source>
        <dbReference type="Google" id="ProtNLM"/>
    </source>
</evidence>
<dbReference type="GO" id="GO:0003723">
    <property type="term" value="F:RNA binding"/>
    <property type="evidence" value="ECO:0007669"/>
    <property type="project" value="UniProtKB-KW"/>
</dbReference>
<dbReference type="InterPro" id="IPR033956">
    <property type="entry name" value="Translin"/>
</dbReference>
<dbReference type="EMBL" id="JAHRHJ020000002">
    <property type="protein sequence ID" value="KAH9327595.1"/>
    <property type="molecule type" value="Genomic_DNA"/>
</dbReference>
<proteinExistence type="inferred from homology"/>
<evidence type="ECO:0000256" key="6">
    <source>
        <dbReference type="ARBA" id="ARBA00023125"/>
    </source>
</evidence>
<keyword evidence="7" id="KW-0539">Nucleus</keyword>
<dbReference type="InterPro" id="IPR016069">
    <property type="entry name" value="Translin_C"/>
</dbReference>
<evidence type="ECO:0000256" key="5">
    <source>
        <dbReference type="ARBA" id="ARBA00022884"/>
    </source>
</evidence>
<dbReference type="Pfam" id="PF01997">
    <property type="entry name" value="Translin"/>
    <property type="match status" value="1"/>
</dbReference>
<dbReference type="Gene3D" id="1.20.58.200">
    <property type="entry name" value="Translin, domain 2"/>
    <property type="match status" value="1"/>
</dbReference>
<evidence type="ECO:0000256" key="8">
    <source>
        <dbReference type="SAM" id="MobiDB-lite"/>
    </source>
</evidence>
<dbReference type="Proteomes" id="UP000824469">
    <property type="component" value="Unassembled WGS sequence"/>
</dbReference>
<dbReference type="GO" id="GO:0043565">
    <property type="term" value="F:sequence-specific DNA binding"/>
    <property type="evidence" value="ECO:0007669"/>
    <property type="project" value="InterPro"/>
</dbReference>
<evidence type="ECO:0000256" key="3">
    <source>
        <dbReference type="ARBA" id="ARBA00005902"/>
    </source>
</evidence>
<dbReference type="InterPro" id="IPR016068">
    <property type="entry name" value="Translin_N"/>
</dbReference>
<comment type="similarity">
    <text evidence="3">Belongs to the translin family.</text>
</comment>
<dbReference type="InterPro" id="IPR036081">
    <property type="entry name" value="Translin_sf"/>
</dbReference>
<dbReference type="GO" id="GO:0016070">
    <property type="term" value="P:RNA metabolic process"/>
    <property type="evidence" value="ECO:0007669"/>
    <property type="project" value="InterPro"/>
</dbReference>
<dbReference type="PANTHER" id="PTHR10741">
    <property type="entry name" value="TRANSLIN AND TRANSLIN ASSOCIATED PROTEIN X"/>
    <property type="match status" value="1"/>
</dbReference>
<evidence type="ECO:0000256" key="4">
    <source>
        <dbReference type="ARBA" id="ARBA00022490"/>
    </source>
</evidence>
<protein>
    <recommendedName>
        <fullName evidence="11">Translin</fullName>
    </recommendedName>
</protein>
<dbReference type="InterPro" id="IPR002848">
    <property type="entry name" value="Translin_fam"/>
</dbReference>
<name>A0AA38GTM9_TAXCH</name>
<dbReference type="GO" id="GO:0003697">
    <property type="term" value="F:single-stranded DNA binding"/>
    <property type="evidence" value="ECO:0007669"/>
    <property type="project" value="InterPro"/>
</dbReference>
<feature type="region of interest" description="Disordered" evidence="8">
    <location>
        <begin position="1"/>
        <end position="67"/>
    </location>
</feature>
<keyword evidence="4" id="KW-0963">Cytoplasm</keyword>
<accession>A0AA38GTM9</accession>
<dbReference type="GO" id="GO:0005634">
    <property type="term" value="C:nucleus"/>
    <property type="evidence" value="ECO:0007669"/>
    <property type="project" value="UniProtKB-SubCell"/>
</dbReference>
<comment type="caution">
    <text evidence="9">The sequence shown here is derived from an EMBL/GenBank/DDBJ whole genome shotgun (WGS) entry which is preliminary data.</text>
</comment>
<keyword evidence="5" id="KW-0694">RNA-binding</keyword>